<reference evidence="4" key="2">
    <citation type="submission" date="2020-04" db="EMBL/GenBank/DDBJ databases">
        <authorList>
            <consortium name="NCBI Genome Project"/>
        </authorList>
    </citation>
    <scope>NUCLEOTIDE SEQUENCE</scope>
    <source>
        <strain evidence="4">CBS 781.70</strain>
    </source>
</reference>
<evidence type="ECO:0000313" key="4">
    <source>
        <dbReference type="RefSeq" id="XP_033532643.1"/>
    </source>
</evidence>
<feature type="compositionally biased region" description="Basic and acidic residues" evidence="1">
    <location>
        <begin position="822"/>
        <end position="834"/>
    </location>
</feature>
<feature type="compositionally biased region" description="Low complexity" evidence="1">
    <location>
        <begin position="595"/>
        <end position="608"/>
    </location>
</feature>
<evidence type="ECO:0000313" key="3">
    <source>
        <dbReference type="Proteomes" id="UP000504638"/>
    </source>
</evidence>
<feature type="region of interest" description="Disordered" evidence="1">
    <location>
        <begin position="240"/>
        <end position="265"/>
    </location>
</feature>
<evidence type="ECO:0000313" key="2">
    <source>
        <dbReference type="EMBL" id="KAF1811012.1"/>
    </source>
</evidence>
<dbReference type="EMBL" id="ML975163">
    <property type="protein sequence ID" value="KAF1811012.1"/>
    <property type="molecule type" value="Genomic_DNA"/>
</dbReference>
<feature type="compositionally biased region" description="Basic and acidic residues" evidence="1">
    <location>
        <begin position="126"/>
        <end position="136"/>
    </location>
</feature>
<feature type="region of interest" description="Disordered" evidence="1">
    <location>
        <begin position="1"/>
        <end position="38"/>
    </location>
</feature>
<feature type="compositionally biased region" description="Pro residues" evidence="1">
    <location>
        <begin position="396"/>
        <end position="418"/>
    </location>
</feature>
<evidence type="ECO:0008006" key="5">
    <source>
        <dbReference type="Google" id="ProtNLM"/>
    </source>
</evidence>
<name>A0A6G1FZ70_9PEZI</name>
<feature type="compositionally biased region" description="Basic and acidic residues" evidence="1">
    <location>
        <begin position="733"/>
        <end position="758"/>
    </location>
</feature>
<feature type="region of interest" description="Disordered" evidence="1">
    <location>
        <begin position="298"/>
        <end position="326"/>
    </location>
</feature>
<feature type="compositionally biased region" description="Basic and acidic residues" evidence="1">
    <location>
        <begin position="314"/>
        <end position="326"/>
    </location>
</feature>
<feature type="compositionally biased region" description="Pro residues" evidence="1">
    <location>
        <begin position="933"/>
        <end position="943"/>
    </location>
</feature>
<feature type="compositionally biased region" description="Polar residues" evidence="1">
    <location>
        <begin position="562"/>
        <end position="575"/>
    </location>
</feature>
<feature type="compositionally biased region" description="Polar residues" evidence="1">
    <location>
        <begin position="29"/>
        <end position="38"/>
    </location>
</feature>
<feature type="region of interest" description="Disordered" evidence="1">
    <location>
        <begin position="543"/>
        <end position="994"/>
    </location>
</feature>
<feature type="region of interest" description="Disordered" evidence="1">
    <location>
        <begin position="60"/>
        <end position="201"/>
    </location>
</feature>
<sequence>MGTPTPIIRERTTSRRPRPSLSADPINQEYENWRQQDTQQLIHQRKIMRTRMHRASIAAMEKQSVIHRKRSHSRTRESDVNSNSNMDPDEGVCSSHGDEDEDTQSQKRMRASDWPLTRSAEAIVNADKEREGEGKEGTNTSLNTNYSADSYNARSHRGRSPGNTANAPSRNRRSVPKSSTRKSKFLEASMGDRASEKPPTFFTRYFRPNTTLAEDVGTSQDELMEDYHAYASTSSLTPSASAYHHSGMTSRAGMHTPNPSITTGITADSKTSGVYRFGKSFATSFNPVSIWNKVATTWSKEPASPRDSSSSETNDARKRELDDRQARAHQAYADLKRSGQLSTLGSKTIPKEMRVRAEGYTRQMSTEPTPNAWGKSVGRDARRPISLNAVLNERPSVPPMPTRDAPLPPPPPPGPSPSRKPGWGLGLLKTPSFQNLKRVRSEVELQRPMTAKSQKEVGKRNKLSKRVSDLETKLETARKELAETLVREAEENAEAPPVPRVPESYSAFFRHRGVMSDQDPAAGQATGGSERLVIDNRISRQASTDRSLFTSRSRSELHDTPSYVSDSEASATSQIYREIESHSKLYRRPGAAMKPSLPSLPSERLLFPDQQLIDEPGDDSDMDPFTNSSMHGANRVSVFPNPTSWNPAAAQPSGVDGNGNFIAFDSAAETTAGANTDPVFNPPDDLHDDIADSIERNNEDIRPEERIPADKLSSVEATSKASRTRRRSTIKRKLGEKDISYKPTRDGGESDDEREWKGASRASRKKRKSNGSIDSKDGIKGSLVTKPKGKVSNESPKAKKKGGKKLTFGDTTKSVLVKSRIPKPDSRVGSKSDDVPNPPPAEATDSSGKPANPKGQAISNGQLLTPNGSARTSISSANSIPFTDAQTATHTTSGSTSANTNEHATSKPASAQWYPVNLPPPSSVRNRSDSPTKPAPRHAPPLPSGKLRKAPKASGAANGGRRRKSFSPPPVPAVPGSAGKKNSEGEWEWPPDVF</sequence>
<organism evidence="2">
    <name type="scientific">Eremomyces bilateralis CBS 781.70</name>
    <dbReference type="NCBI Taxonomy" id="1392243"/>
    <lineage>
        <taxon>Eukaryota</taxon>
        <taxon>Fungi</taxon>
        <taxon>Dikarya</taxon>
        <taxon>Ascomycota</taxon>
        <taxon>Pezizomycotina</taxon>
        <taxon>Dothideomycetes</taxon>
        <taxon>Dothideomycetes incertae sedis</taxon>
        <taxon>Eremomycetales</taxon>
        <taxon>Eremomycetaceae</taxon>
        <taxon>Eremomyces</taxon>
    </lineage>
</organism>
<dbReference type="OrthoDB" id="5226996at2759"/>
<feature type="compositionally biased region" description="Basic residues" evidence="1">
    <location>
        <begin position="170"/>
        <end position="183"/>
    </location>
</feature>
<dbReference type="AlphaFoldDB" id="A0A6G1FZ70"/>
<feature type="region of interest" description="Disordered" evidence="1">
    <location>
        <begin position="360"/>
        <end position="468"/>
    </location>
</feature>
<protein>
    <recommendedName>
        <fullName evidence="5">Nuclear RNA binding protein</fullName>
    </recommendedName>
</protein>
<gene>
    <name evidence="2 4" type="ORF">P152DRAFT_73961</name>
</gene>
<feature type="compositionally biased region" description="Acidic residues" evidence="1">
    <location>
        <begin position="985"/>
        <end position="994"/>
    </location>
</feature>
<reference evidence="4" key="3">
    <citation type="submission" date="2025-04" db="UniProtKB">
        <authorList>
            <consortium name="RefSeq"/>
        </authorList>
    </citation>
    <scope>IDENTIFICATION</scope>
    <source>
        <strain evidence="4">CBS 781.70</strain>
    </source>
</reference>
<feature type="compositionally biased region" description="Polar residues" evidence="1">
    <location>
        <begin position="857"/>
        <end position="881"/>
    </location>
</feature>
<dbReference type="Proteomes" id="UP000504638">
    <property type="component" value="Unplaced"/>
</dbReference>
<dbReference type="RefSeq" id="XP_033532643.1">
    <property type="nucleotide sequence ID" value="XM_033683225.1"/>
</dbReference>
<dbReference type="GeneID" id="54423795"/>
<keyword evidence="3" id="KW-1185">Reference proteome</keyword>
<feature type="compositionally biased region" description="Low complexity" evidence="1">
    <location>
        <begin position="885"/>
        <end position="900"/>
    </location>
</feature>
<proteinExistence type="predicted"/>
<reference evidence="2 4" key="1">
    <citation type="submission" date="2020-01" db="EMBL/GenBank/DDBJ databases">
        <authorList>
            <consortium name="DOE Joint Genome Institute"/>
            <person name="Haridas S."/>
            <person name="Albert R."/>
            <person name="Binder M."/>
            <person name="Bloem J."/>
            <person name="Labutti K."/>
            <person name="Salamov A."/>
            <person name="Andreopoulos B."/>
            <person name="Baker S.E."/>
            <person name="Barry K."/>
            <person name="Bills G."/>
            <person name="Bluhm B.H."/>
            <person name="Cannon C."/>
            <person name="Castanera R."/>
            <person name="Culley D.E."/>
            <person name="Daum C."/>
            <person name="Ezra D."/>
            <person name="Gonzalez J.B."/>
            <person name="Henrissat B."/>
            <person name="Kuo A."/>
            <person name="Liang C."/>
            <person name="Lipzen A."/>
            <person name="Lutzoni F."/>
            <person name="Magnuson J."/>
            <person name="Mondo S."/>
            <person name="Nolan M."/>
            <person name="Ohm R."/>
            <person name="Pangilinan J."/>
            <person name="Park H.-J."/>
            <person name="Ramirez L."/>
            <person name="Alfaro M."/>
            <person name="Sun H."/>
            <person name="Tritt A."/>
            <person name="Yoshinaga Y."/>
            <person name="Zwiers L.-H."/>
            <person name="Turgeon B.G."/>
            <person name="Goodwin S.B."/>
            <person name="Spatafora J.W."/>
            <person name="Crous P.W."/>
            <person name="Grigoriev I.V."/>
        </authorList>
    </citation>
    <scope>NUCLEOTIDE SEQUENCE</scope>
    <source>
        <strain evidence="2 4">CBS 781.70</strain>
    </source>
</reference>
<feature type="compositionally biased region" description="Polar residues" evidence="1">
    <location>
        <begin position="137"/>
        <end position="153"/>
    </location>
</feature>
<feature type="compositionally biased region" description="Basic residues" evidence="1">
    <location>
        <begin position="722"/>
        <end position="732"/>
    </location>
</feature>
<accession>A0A6G1FZ70</accession>
<evidence type="ECO:0000256" key="1">
    <source>
        <dbReference type="SAM" id="MobiDB-lite"/>
    </source>
</evidence>
<feature type="compositionally biased region" description="Basic and acidic residues" evidence="1">
    <location>
        <begin position="684"/>
        <end position="709"/>
    </location>
</feature>
<feature type="compositionally biased region" description="Polar residues" evidence="1">
    <location>
        <begin position="543"/>
        <end position="552"/>
    </location>
</feature>